<dbReference type="InterPro" id="IPR008831">
    <property type="entry name" value="Mediator_Med31"/>
</dbReference>
<keyword evidence="4 8" id="KW-0805">Transcription regulation</keyword>
<comment type="function">
    <text evidence="8">Component of the Mediator complex, a coactivator involved in the regulated transcription of nearly all RNA polymerase II-dependent genes. Mediator functions as a bridge to convey information from gene-specific regulatory proteins to the basal RNA polymerase II transcription machinery. Mediator is recruited to promoters by direct interactions with regulatory proteins and serves as a scaffold for the assembly of a functional preinitiation complex with RNA polymerase II and the general transcription factors.</text>
</comment>
<feature type="region of interest" description="Disordered" evidence="9">
    <location>
        <begin position="105"/>
        <end position="161"/>
    </location>
</feature>
<keyword evidence="5 8" id="KW-0010">Activator</keyword>
<name>A0AAV5QWM7_9ASCO</name>
<evidence type="ECO:0000256" key="7">
    <source>
        <dbReference type="ARBA" id="ARBA00023242"/>
    </source>
</evidence>
<comment type="subunit">
    <text evidence="8">Component of the Mediator complex.</text>
</comment>
<keyword evidence="11" id="KW-1185">Reference proteome</keyword>
<evidence type="ECO:0000313" key="11">
    <source>
        <dbReference type="Proteomes" id="UP001360560"/>
    </source>
</evidence>
<dbReference type="EMBL" id="BTFZ01000020">
    <property type="protein sequence ID" value="GMM38518.1"/>
    <property type="molecule type" value="Genomic_DNA"/>
</dbReference>
<sequence length="161" mass="18580">MLTSLLTEEWFVQSFSNLNYLNYLAQNQYLEDERFMSYLRYLYNYWSQPENVRYIIWPNCLHVLKLLLNSSTFKYEILKREVADIIMNGMIENWHKSKSVEMVGKTKGASNSNGSTSIENYTENNNETETVNGPATNPNTTTDIDMASKEDSASQSAINNS</sequence>
<feature type="compositionally biased region" description="Polar residues" evidence="9">
    <location>
        <begin position="131"/>
        <end position="143"/>
    </location>
</feature>
<gene>
    <name evidence="10" type="ORF">DASC09_058570</name>
</gene>
<dbReference type="GO" id="GO:0006355">
    <property type="term" value="P:regulation of DNA-templated transcription"/>
    <property type="evidence" value="ECO:0007669"/>
    <property type="project" value="InterPro"/>
</dbReference>
<feature type="compositionally biased region" description="Low complexity" evidence="9">
    <location>
        <begin position="119"/>
        <end position="130"/>
    </location>
</feature>
<evidence type="ECO:0000256" key="6">
    <source>
        <dbReference type="ARBA" id="ARBA00023163"/>
    </source>
</evidence>
<dbReference type="Pfam" id="PF05669">
    <property type="entry name" value="Med31"/>
    <property type="match status" value="1"/>
</dbReference>
<comment type="subcellular location">
    <subcellularLocation>
        <location evidence="1 8">Nucleus</location>
    </subcellularLocation>
</comment>
<proteinExistence type="inferred from homology"/>
<comment type="similarity">
    <text evidence="2 8">Belongs to the Mediator complex subunit 31 family.</text>
</comment>
<evidence type="ECO:0000256" key="1">
    <source>
        <dbReference type="ARBA" id="ARBA00004123"/>
    </source>
</evidence>
<accession>A0AAV5QWM7</accession>
<reference evidence="10 11" key="1">
    <citation type="journal article" date="2023" name="Elife">
        <title>Identification of key yeast species and microbe-microbe interactions impacting larval growth of Drosophila in the wild.</title>
        <authorList>
            <person name="Mure A."/>
            <person name="Sugiura Y."/>
            <person name="Maeda R."/>
            <person name="Honda K."/>
            <person name="Sakurai N."/>
            <person name="Takahashi Y."/>
            <person name="Watada M."/>
            <person name="Katoh T."/>
            <person name="Gotoh A."/>
            <person name="Gotoh Y."/>
            <person name="Taniguchi I."/>
            <person name="Nakamura K."/>
            <person name="Hayashi T."/>
            <person name="Katayama T."/>
            <person name="Uemura T."/>
            <person name="Hattori Y."/>
        </authorList>
    </citation>
    <scope>NUCLEOTIDE SEQUENCE [LARGE SCALE GENOMIC DNA]</scope>
    <source>
        <strain evidence="10 11">SC-9</strain>
    </source>
</reference>
<evidence type="ECO:0000313" key="10">
    <source>
        <dbReference type="EMBL" id="GMM38518.1"/>
    </source>
</evidence>
<evidence type="ECO:0000256" key="4">
    <source>
        <dbReference type="ARBA" id="ARBA00023015"/>
    </source>
</evidence>
<dbReference type="Gene3D" id="1.10.10.1340">
    <property type="entry name" value="Mediator of RNA polymerase II, submodule Med31 (Soh1)"/>
    <property type="match status" value="1"/>
</dbReference>
<keyword evidence="6 8" id="KW-0804">Transcription</keyword>
<evidence type="ECO:0000256" key="2">
    <source>
        <dbReference type="ARBA" id="ARBA00006378"/>
    </source>
</evidence>
<dbReference type="RefSeq" id="XP_064855513.1">
    <property type="nucleotide sequence ID" value="XM_064999441.1"/>
</dbReference>
<dbReference type="Proteomes" id="UP001360560">
    <property type="component" value="Unassembled WGS sequence"/>
</dbReference>
<feature type="compositionally biased region" description="Polar residues" evidence="9">
    <location>
        <begin position="108"/>
        <end position="118"/>
    </location>
</feature>
<dbReference type="InterPro" id="IPR038089">
    <property type="entry name" value="Med31_sf"/>
</dbReference>
<organism evidence="10 11">
    <name type="scientific">Saccharomycopsis crataegensis</name>
    <dbReference type="NCBI Taxonomy" id="43959"/>
    <lineage>
        <taxon>Eukaryota</taxon>
        <taxon>Fungi</taxon>
        <taxon>Dikarya</taxon>
        <taxon>Ascomycota</taxon>
        <taxon>Saccharomycotina</taxon>
        <taxon>Saccharomycetes</taxon>
        <taxon>Saccharomycopsidaceae</taxon>
        <taxon>Saccharomycopsis</taxon>
    </lineage>
</organism>
<comment type="caution">
    <text evidence="10">The sequence shown here is derived from an EMBL/GenBank/DDBJ whole genome shotgun (WGS) entry which is preliminary data.</text>
</comment>
<keyword evidence="7 8" id="KW-0539">Nucleus</keyword>
<evidence type="ECO:0000256" key="9">
    <source>
        <dbReference type="SAM" id="MobiDB-lite"/>
    </source>
</evidence>
<dbReference type="GO" id="GO:0003712">
    <property type="term" value="F:transcription coregulator activity"/>
    <property type="evidence" value="ECO:0007669"/>
    <property type="project" value="InterPro"/>
</dbReference>
<dbReference type="GeneID" id="90076506"/>
<evidence type="ECO:0000256" key="8">
    <source>
        <dbReference type="RuleBase" id="RU364129"/>
    </source>
</evidence>
<evidence type="ECO:0000256" key="3">
    <source>
        <dbReference type="ARBA" id="ARBA00019660"/>
    </source>
</evidence>
<protein>
    <recommendedName>
        <fullName evidence="3 8">Mediator of RNA polymerase II transcription subunit 31</fullName>
    </recommendedName>
</protein>
<evidence type="ECO:0000256" key="5">
    <source>
        <dbReference type="ARBA" id="ARBA00023159"/>
    </source>
</evidence>
<dbReference type="PANTHER" id="PTHR13186">
    <property type="entry name" value="MEDIATOR OF RNA POLYMERASE II TRANSCRIPTION SUBUNIT 31"/>
    <property type="match status" value="1"/>
</dbReference>
<dbReference type="AlphaFoldDB" id="A0AAV5QWM7"/>
<dbReference type="GO" id="GO:0016592">
    <property type="term" value="C:mediator complex"/>
    <property type="evidence" value="ECO:0007669"/>
    <property type="project" value="InterPro"/>
</dbReference>